<comment type="caution">
    <text evidence="2">The sequence shown here is derived from an EMBL/GenBank/DDBJ whole genome shotgun (WGS) entry which is preliminary data.</text>
</comment>
<name>A0A845RIJ3_9FIRM</name>
<keyword evidence="1" id="KW-1133">Transmembrane helix</keyword>
<evidence type="ECO:0000313" key="2">
    <source>
        <dbReference type="EMBL" id="NBI78571.1"/>
    </source>
</evidence>
<dbReference type="AlphaFoldDB" id="A0A845RIJ3"/>
<evidence type="ECO:0000256" key="1">
    <source>
        <dbReference type="SAM" id="Phobius"/>
    </source>
</evidence>
<gene>
    <name evidence="2" type="ORF">D3Z39_06775</name>
</gene>
<dbReference type="RefSeq" id="WP_160209418.1">
    <property type="nucleotide sequence ID" value="NZ_QXWZ01000009.1"/>
</dbReference>
<feature type="transmembrane region" description="Helical" evidence="1">
    <location>
        <begin position="6"/>
        <end position="26"/>
    </location>
</feature>
<organism evidence="2 3">
    <name type="scientific">Anaerotruncus colihominis</name>
    <dbReference type="NCBI Taxonomy" id="169435"/>
    <lineage>
        <taxon>Bacteria</taxon>
        <taxon>Bacillati</taxon>
        <taxon>Bacillota</taxon>
        <taxon>Clostridia</taxon>
        <taxon>Eubacteriales</taxon>
        <taxon>Oscillospiraceae</taxon>
        <taxon>Anaerotruncus</taxon>
    </lineage>
</organism>
<dbReference type="EMBL" id="QXWZ01000009">
    <property type="protein sequence ID" value="NBI78571.1"/>
    <property type="molecule type" value="Genomic_DNA"/>
</dbReference>
<proteinExistence type="predicted"/>
<keyword evidence="1" id="KW-0812">Transmembrane</keyword>
<keyword evidence="1" id="KW-0472">Membrane</keyword>
<protein>
    <submittedName>
        <fullName evidence="2">Uncharacterized protein</fullName>
    </submittedName>
</protein>
<evidence type="ECO:0000313" key="3">
    <source>
        <dbReference type="Proteomes" id="UP000446348"/>
    </source>
</evidence>
<accession>A0A845RIJ3</accession>
<dbReference type="Proteomes" id="UP000446348">
    <property type="component" value="Unassembled WGS sequence"/>
</dbReference>
<sequence>MNFDAGTWWLALLLLGGLTGSFWFLLKRTVFERVDKLERSVGESVKKDDYDKDMKEVCEDIEKIKANYITKEDFFREQAKTDRKLDRIMDILLEMKGDKKGG</sequence>
<dbReference type="OrthoDB" id="1862362at2"/>
<reference evidence="2 3" key="1">
    <citation type="submission" date="2018-08" db="EMBL/GenBank/DDBJ databases">
        <title>Murine metabolic-syndrome-specific gut microbial biobank.</title>
        <authorList>
            <person name="Liu C."/>
        </authorList>
    </citation>
    <scope>NUCLEOTIDE SEQUENCE [LARGE SCALE GENOMIC DNA]</scope>
    <source>
        <strain evidence="2 3">X69</strain>
    </source>
</reference>